<evidence type="ECO:0000313" key="2">
    <source>
        <dbReference type="Proteomes" id="UP000027586"/>
    </source>
</evidence>
<reference evidence="1" key="1">
    <citation type="submission" date="2013-08" db="EMBL/GenBank/DDBJ databases">
        <title>Gene expansion shapes genome architecture in the human pathogen Lichtheimia corymbifera: an evolutionary genomics analysis in the ancient terrestrial Mucorales (Mucoromycotina).</title>
        <authorList>
            <person name="Schwartze V.U."/>
            <person name="Winter S."/>
            <person name="Shelest E."/>
            <person name="Marcet-Houben M."/>
            <person name="Horn F."/>
            <person name="Wehner S."/>
            <person name="Hoffmann K."/>
            <person name="Riege K."/>
            <person name="Sammeth M."/>
            <person name="Nowrousian M."/>
            <person name="Valiante V."/>
            <person name="Linde J."/>
            <person name="Jacobsen I.D."/>
            <person name="Marz M."/>
            <person name="Brakhage A.A."/>
            <person name="Gabaldon T."/>
            <person name="Bocker S."/>
            <person name="Voigt K."/>
        </authorList>
    </citation>
    <scope>NUCLEOTIDE SEQUENCE [LARGE SCALE GENOMIC DNA]</scope>
    <source>
        <strain evidence="1">FSU 9682</strain>
    </source>
</reference>
<evidence type="ECO:0000313" key="1">
    <source>
        <dbReference type="EMBL" id="CDH58337.1"/>
    </source>
</evidence>
<gene>
    <name evidence="1" type="ORF">LCOR_09201.1</name>
</gene>
<keyword evidence="2" id="KW-1185">Reference proteome</keyword>
<dbReference type="Proteomes" id="UP000027586">
    <property type="component" value="Unassembled WGS sequence"/>
</dbReference>
<sequence length="80" mass="8685">MVTVAAAAATSSNSRKAAAVAIAQTSTATRSATRNFVQLRQALYLLESDKTRPLLIPTHLFAFDSFIETTLVRILLNAYN</sequence>
<protein>
    <submittedName>
        <fullName evidence="1">Uncharacterized protein</fullName>
    </submittedName>
</protein>
<comment type="caution">
    <text evidence="1">The sequence shown here is derived from an EMBL/GenBank/DDBJ whole genome shotgun (WGS) entry which is preliminary data.</text>
</comment>
<name>A0A068S945_9FUNG</name>
<organism evidence="1 2">
    <name type="scientific">Lichtheimia corymbifera JMRC:FSU:9682</name>
    <dbReference type="NCBI Taxonomy" id="1263082"/>
    <lineage>
        <taxon>Eukaryota</taxon>
        <taxon>Fungi</taxon>
        <taxon>Fungi incertae sedis</taxon>
        <taxon>Mucoromycota</taxon>
        <taxon>Mucoromycotina</taxon>
        <taxon>Mucoromycetes</taxon>
        <taxon>Mucorales</taxon>
        <taxon>Lichtheimiaceae</taxon>
        <taxon>Lichtheimia</taxon>
    </lineage>
</organism>
<dbReference type="EMBL" id="CBTN010000055">
    <property type="protein sequence ID" value="CDH58337.1"/>
    <property type="molecule type" value="Genomic_DNA"/>
</dbReference>
<dbReference type="VEuPathDB" id="FungiDB:LCOR_09201.1"/>
<dbReference type="AlphaFoldDB" id="A0A068S945"/>
<accession>A0A068S945</accession>
<proteinExistence type="predicted"/>